<dbReference type="AlphaFoldDB" id="A0A388LEI0"/>
<feature type="transmembrane region" description="Helical" evidence="2">
    <location>
        <begin position="36"/>
        <end position="62"/>
    </location>
</feature>
<keyword evidence="2" id="KW-1133">Transmembrane helix</keyword>
<evidence type="ECO:0000256" key="1">
    <source>
        <dbReference type="SAM" id="MobiDB-lite"/>
    </source>
</evidence>
<name>A0A388LEI0_CHABU</name>
<gene>
    <name evidence="3" type="ORF">CBR_g31161</name>
</gene>
<reference evidence="3 4" key="1">
    <citation type="journal article" date="2018" name="Cell">
        <title>The Chara Genome: Secondary Complexity and Implications for Plant Terrestrialization.</title>
        <authorList>
            <person name="Nishiyama T."/>
            <person name="Sakayama H."/>
            <person name="Vries J.D."/>
            <person name="Buschmann H."/>
            <person name="Saint-Marcoux D."/>
            <person name="Ullrich K.K."/>
            <person name="Haas F.B."/>
            <person name="Vanderstraeten L."/>
            <person name="Becker D."/>
            <person name="Lang D."/>
            <person name="Vosolsobe S."/>
            <person name="Rombauts S."/>
            <person name="Wilhelmsson P.K.I."/>
            <person name="Janitza P."/>
            <person name="Kern R."/>
            <person name="Heyl A."/>
            <person name="Rumpler F."/>
            <person name="Villalobos L.I.A.C."/>
            <person name="Clay J.M."/>
            <person name="Skokan R."/>
            <person name="Toyoda A."/>
            <person name="Suzuki Y."/>
            <person name="Kagoshima H."/>
            <person name="Schijlen E."/>
            <person name="Tajeshwar N."/>
            <person name="Catarino B."/>
            <person name="Hetherington A.J."/>
            <person name="Saltykova A."/>
            <person name="Bonnot C."/>
            <person name="Breuninger H."/>
            <person name="Symeonidi A."/>
            <person name="Radhakrishnan G.V."/>
            <person name="Van Nieuwerburgh F."/>
            <person name="Deforce D."/>
            <person name="Chang C."/>
            <person name="Karol K.G."/>
            <person name="Hedrich R."/>
            <person name="Ulvskov P."/>
            <person name="Glockner G."/>
            <person name="Delwiche C.F."/>
            <person name="Petrasek J."/>
            <person name="Van de Peer Y."/>
            <person name="Friml J."/>
            <person name="Beilby M."/>
            <person name="Dolan L."/>
            <person name="Kohara Y."/>
            <person name="Sugano S."/>
            <person name="Fujiyama A."/>
            <person name="Delaux P.-M."/>
            <person name="Quint M."/>
            <person name="TheiBen G."/>
            <person name="Hagemann M."/>
            <person name="Harholt J."/>
            <person name="Dunand C."/>
            <person name="Zachgo S."/>
            <person name="Langdale J."/>
            <person name="Maumus F."/>
            <person name="Straeten D.V.D."/>
            <person name="Gould S.B."/>
            <person name="Rensing S.A."/>
        </authorList>
    </citation>
    <scope>NUCLEOTIDE SEQUENCE [LARGE SCALE GENOMIC DNA]</scope>
    <source>
        <strain evidence="3 4">S276</strain>
    </source>
</reference>
<comment type="caution">
    <text evidence="3">The sequence shown here is derived from an EMBL/GenBank/DDBJ whole genome shotgun (WGS) entry which is preliminary data.</text>
</comment>
<keyword evidence="2" id="KW-0812">Transmembrane</keyword>
<evidence type="ECO:0000256" key="2">
    <source>
        <dbReference type="SAM" id="Phobius"/>
    </source>
</evidence>
<evidence type="ECO:0000313" key="3">
    <source>
        <dbReference type="EMBL" id="GBG80704.1"/>
    </source>
</evidence>
<feature type="transmembrane region" description="Helical" evidence="2">
    <location>
        <begin position="7"/>
        <end position="30"/>
    </location>
</feature>
<dbReference type="Proteomes" id="UP000265515">
    <property type="component" value="Unassembled WGS sequence"/>
</dbReference>
<dbReference type="Gramene" id="GBG80704">
    <property type="protein sequence ID" value="GBG80704"/>
    <property type="gene ID" value="CBR_g31161"/>
</dbReference>
<keyword evidence="4" id="KW-1185">Reference proteome</keyword>
<dbReference type="EMBL" id="BFEA01000354">
    <property type="protein sequence ID" value="GBG80704.1"/>
    <property type="molecule type" value="Genomic_DNA"/>
</dbReference>
<proteinExistence type="predicted"/>
<feature type="region of interest" description="Disordered" evidence="1">
    <location>
        <begin position="197"/>
        <end position="219"/>
    </location>
</feature>
<protein>
    <submittedName>
        <fullName evidence="3">Uncharacterized protein</fullName>
    </submittedName>
</protein>
<accession>A0A388LEI0</accession>
<evidence type="ECO:0000313" key="4">
    <source>
        <dbReference type="Proteomes" id="UP000265515"/>
    </source>
</evidence>
<keyword evidence="2" id="KW-0472">Membrane</keyword>
<organism evidence="3 4">
    <name type="scientific">Chara braunii</name>
    <name type="common">Braun's stonewort</name>
    <dbReference type="NCBI Taxonomy" id="69332"/>
    <lineage>
        <taxon>Eukaryota</taxon>
        <taxon>Viridiplantae</taxon>
        <taxon>Streptophyta</taxon>
        <taxon>Charophyceae</taxon>
        <taxon>Charales</taxon>
        <taxon>Characeae</taxon>
        <taxon>Chara</taxon>
    </lineage>
</organism>
<sequence length="318" mass="34442">MVLSAHNLLLFAYTCMTVWAVGVVVCAVFSRLCRSVFRACMTVWVVGAVVCAVFSRLCRSVFRARSLRRRRSSSSTEMDVRMGNGGRHSDLPIQQGMPCVQDLNACPVAGMPQGLCFDGSPSSEVHSHLRQLPDLHVGFRGGRAARVDGGARLPPHMLPLPDNIHVFIREEVYKVMDQYYHDDPSAVSKHILDSGNPIEEDFGAAPSRSPADTSAGSESIAAAARAGAARRRTNARAGAMTELKSMLVDYGNLTGEAARDAAKEAARMQSDDRARSDSDFREVMTSVADELRTNNNNLCSTIATLTATLQQGPQPSTQ</sequence>